<feature type="compositionally biased region" description="Polar residues" evidence="1">
    <location>
        <begin position="28"/>
        <end position="37"/>
    </location>
</feature>
<dbReference type="PROSITE" id="PS50108">
    <property type="entry name" value="CRIB"/>
    <property type="match status" value="1"/>
</dbReference>
<organism evidence="3 4">
    <name type="scientific">Emericellopsis cladophorae</name>
    <dbReference type="NCBI Taxonomy" id="2686198"/>
    <lineage>
        <taxon>Eukaryota</taxon>
        <taxon>Fungi</taxon>
        <taxon>Dikarya</taxon>
        <taxon>Ascomycota</taxon>
        <taxon>Pezizomycotina</taxon>
        <taxon>Sordariomycetes</taxon>
        <taxon>Hypocreomycetidae</taxon>
        <taxon>Hypocreales</taxon>
        <taxon>Bionectriaceae</taxon>
        <taxon>Emericellopsis</taxon>
    </lineage>
</organism>
<feature type="region of interest" description="Disordered" evidence="1">
    <location>
        <begin position="260"/>
        <end position="392"/>
    </location>
</feature>
<feature type="region of interest" description="Disordered" evidence="1">
    <location>
        <begin position="439"/>
        <end position="487"/>
    </location>
</feature>
<feature type="region of interest" description="Disordered" evidence="1">
    <location>
        <begin position="1"/>
        <end position="179"/>
    </location>
</feature>
<accession>A0A9P9XX46</accession>
<dbReference type="AlphaFoldDB" id="A0A9P9XX46"/>
<reference evidence="3" key="1">
    <citation type="journal article" date="2021" name="J Fungi (Basel)">
        <title>Genomic and Metabolomic Analyses of the Marine Fungus Emericellopsis cladophorae: Insights into Saltwater Adaptability Mechanisms and Its Biosynthetic Potential.</title>
        <authorList>
            <person name="Goncalves M.F.M."/>
            <person name="Hilario S."/>
            <person name="Van de Peer Y."/>
            <person name="Esteves A.C."/>
            <person name="Alves A."/>
        </authorList>
    </citation>
    <scope>NUCLEOTIDE SEQUENCE</scope>
    <source>
        <strain evidence="3">MUM 19.33</strain>
    </source>
</reference>
<feature type="compositionally biased region" description="Pro residues" evidence="1">
    <location>
        <begin position="271"/>
        <end position="280"/>
    </location>
</feature>
<comment type="caution">
    <text evidence="3">The sequence shown here is derived from an EMBL/GenBank/DDBJ whole genome shotgun (WGS) entry which is preliminary data.</text>
</comment>
<feature type="compositionally biased region" description="Basic and acidic residues" evidence="1">
    <location>
        <begin position="100"/>
        <end position="110"/>
    </location>
</feature>
<feature type="compositionally biased region" description="Polar residues" evidence="1">
    <location>
        <begin position="297"/>
        <end position="319"/>
    </location>
</feature>
<reference evidence="3" key="2">
    <citation type="submission" date="2022-07" db="EMBL/GenBank/DDBJ databases">
        <authorList>
            <person name="Goncalves M.F.M."/>
            <person name="Hilario S."/>
            <person name="Van De Peer Y."/>
            <person name="Esteves A.C."/>
            <person name="Alves A."/>
        </authorList>
    </citation>
    <scope>NUCLEOTIDE SEQUENCE</scope>
    <source>
        <strain evidence="3">MUM 19.33</strain>
    </source>
</reference>
<feature type="compositionally biased region" description="Low complexity" evidence="1">
    <location>
        <begin position="162"/>
        <end position="178"/>
    </location>
</feature>
<feature type="compositionally biased region" description="Low complexity" evidence="1">
    <location>
        <begin position="374"/>
        <end position="386"/>
    </location>
</feature>
<gene>
    <name evidence="3" type="ORF">J7T54_000324</name>
</gene>
<evidence type="ECO:0000313" key="4">
    <source>
        <dbReference type="Proteomes" id="UP001055219"/>
    </source>
</evidence>
<protein>
    <recommendedName>
        <fullName evidence="2">CRIB domain-containing protein</fullName>
    </recommendedName>
</protein>
<name>A0A9P9XX46_9HYPO</name>
<evidence type="ECO:0000259" key="2">
    <source>
        <dbReference type="PROSITE" id="PS50108"/>
    </source>
</evidence>
<dbReference type="InterPro" id="IPR000095">
    <property type="entry name" value="CRIB_dom"/>
</dbReference>
<feature type="compositionally biased region" description="Basic and acidic residues" evidence="1">
    <location>
        <begin position="38"/>
        <end position="51"/>
    </location>
</feature>
<feature type="domain" description="CRIB" evidence="2">
    <location>
        <begin position="208"/>
        <end position="221"/>
    </location>
</feature>
<proteinExistence type="predicted"/>
<dbReference type="OrthoDB" id="5237293at2759"/>
<evidence type="ECO:0000313" key="3">
    <source>
        <dbReference type="EMBL" id="KAI6779178.1"/>
    </source>
</evidence>
<feature type="compositionally biased region" description="Low complexity" evidence="1">
    <location>
        <begin position="114"/>
        <end position="130"/>
    </location>
</feature>
<dbReference type="GeneID" id="75826844"/>
<dbReference type="RefSeq" id="XP_051360034.1">
    <property type="nucleotide sequence ID" value="XM_051508916.1"/>
</dbReference>
<dbReference type="Proteomes" id="UP001055219">
    <property type="component" value="Unassembled WGS sequence"/>
</dbReference>
<feature type="region of interest" description="Disordered" evidence="1">
    <location>
        <begin position="798"/>
        <end position="841"/>
    </location>
</feature>
<evidence type="ECO:0000256" key="1">
    <source>
        <dbReference type="SAM" id="MobiDB-lite"/>
    </source>
</evidence>
<feature type="compositionally biased region" description="Polar residues" evidence="1">
    <location>
        <begin position="474"/>
        <end position="486"/>
    </location>
</feature>
<feature type="region of interest" description="Disordered" evidence="1">
    <location>
        <begin position="732"/>
        <end position="751"/>
    </location>
</feature>
<dbReference type="EMBL" id="JAGIXG020000051">
    <property type="protein sequence ID" value="KAI6779178.1"/>
    <property type="molecule type" value="Genomic_DNA"/>
</dbReference>
<feature type="compositionally biased region" description="Polar residues" evidence="1">
    <location>
        <begin position="732"/>
        <end position="749"/>
    </location>
</feature>
<keyword evidence="4" id="KW-1185">Reference proteome</keyword>
<feature type="compositionally biased region" description="Polar residues" evidence="1">
    <location>
        <begin position="454"/>
        <end position="463"/>
    </location>
</feature>
<sequence length="858" mass="93396">MAQINGQQQEQQSSRRARRTRSRDALKTSLSVPSLTRENSDFARSDSHATPDLDYMEPAMEGPPSPERLRQLSKQMKRASYLNRPRVQRQQSAGSSPWHATERSPWEHSFENMSLSRNPSSRSNSSGAPSEQRTSRESVQILGRNLFQRGNHANNKYKRASSSHSSSNSSMYSAETSAEPFSKDSLIPTIFARRKPSRDDTAQKRLQISGPFNFQHVTHTNRHELPALHSGSRGDTTAEPGALKIKAQDLHHFHNASIDSIQGDFDDAPLAAPPSRPPFAPRHTAPVSGSYHAIRSAKSSDQLRTNPPRASQLLGSHSPTDFGGTEPTGFAPVPPPRLSSRQSLAPEGFSAFGPAAADRPRTSGGFRKPQPFDPSEQPEASSPSPATAHGCMPSADFEAFGVEGDGPFSHAITTLDDAAWPLACPQLSPSFDKALPDVPEEEEQNGVAGRSRLSIASNSSLRGSHSVPALRSFGSRSRPMSNQSDTLGPITIDVKVRVDASGASEEAPLTPASPTSGSWEDAIDYCYEHEADANFDYQWDRPSMDSARAPMQPSVQLALADGGLAEASSPKVHGNLSAVAEEDMLAMTVSQAVDQSEFKGQDTQAAHSHLIVSSNFSLPRGDKGSRLSQLKGVRPVSYASSFHESHGFDLSPSLLIPGDFHQQMLAEKYEYHDDEILRGPYHDEVSPVEARSPLIYQQRSSTSTTNTMSSIRTDDRHISANSAFTAMTRLTVSSSSNSLNKAAGTTNDIEQMPANTLAEAQDDENDTTDQECTPQINMDTVPELPSMPVVNFARKPMHRPHASESIVREDMSSLKAQEPVRPRRPRARTSSLSTQVAPPVGQYALFPRSHIKGTGEHI</sequence>